<sequence length="578" mass="66692">MKSKKIFSICIVSLVSIICYLFFQLILPYHLFFKEQLQLFFITPEYFFSYFNKPAALACYIGDFLTQFLYLRGGGAIVITIILLVEWGIVTQILKRLGCGKLASLWALLPVVAEWILYSELFFTVSLSISFIITLLLFFGYTRIQGRRFSCLTGCILIPLIYTLAGAIVFLFPVLVILYDIYTNKKSRFHWILLVCIAGFYPLLIRSFYLLTLKQAYLFPFHTLQFELSAFILVGLILLLQINKIRTLKQTALSVVVTTVLIISLLTGGLAHTTDLNREKILALASEAYFNNWEKVYQLAEKEKLPNAVATYYANMALSQRGQLGDKLMEYYQPFSDGLFLSVNSDSNWLTIFFSSDVFFYLGDMNMAQHSAMLGMIFSPNGRSSRSIKRLAEINLINEDTSATRKYLRMLKVTLFHRKAVNRLEAMLLAENPEDYPWLQTKRKNIHAKDILRLSSDYQSTLKLLVESNPDNKPALDYLLSYYLLHKDIPSFIKVYNTYYKGKTASVPQVYSEAILIYLAVTKTTPEELASYGINNRIISDFNKYTELYELSNGKLKAVQDRFPRSYWIYYHFAEIKK</sequence>
<feature type="transmembrane region" description="Helical" evidence="1">
    <location>
        <begin position="252"/>
        <end position="271"/>
    </location>
</feature>
<comment type="caution">
    <text evidence="2">The sequence shown here is derived from an EMBL/GenBank/DDBJ whole genome shotgun (WGS) entry which is preliminary data.</text>
</comment>
<evidence type="ECO:0000256" key="1">
    <source>
        <dbReference type="SAM" id="Phobius"/>
    </source>
</evidence>
<reference evidence="2" key="1">
    <citation type="submission" date="2019-03" db="EMBL/GenBank/DDBJ databases">
        <title>Single cell metagenomics reveals metabolic interactions within the superorganism composed of flagellate Streblomastix strix and complex community of Bacteroidetes bacteria on its surface.</title>
        <authorList>
            <person name="Treitli S.C."/>
            <person name="Kolisko M."/>
            <person name="Husnik F."/>
            <person name="Keeling P."/>
            <person name="Hampl V."/>
        </authorList>
    </citation>
    <scope>NUCLEOTIDE SEQUENCE</scope>
    <source>
        <strain evidence="2">STM</strain>
    </source>
</reference>
<evidence type="ECO:0000313" key="2">
    <source>
        <dbReference type="EMBL" id="KAA6324669.1"/>
    </source>
</evidence>
<feature type="transmembrane region" description="Helical" evidence="1">
    <location>
        <begin position="156"/>
        <end position="179"/>
    </location>
</feature>
<dbReference type="EMBL" id="SNRY01002525">
    <property type="protein sequence ID" value="KAA6324669.1"/>
    <property type="molecule type" value="Genomic_DNA"/>
</dbReference>
<gene>
    <name evidence="2" type="ORF">EZS27_026031</name>
</gene>
<organism evidence="2">
    <name type="scientific">termite gut metagenome</name>
    <dbReference type="NCBI Taxonomy" id="433724"/>
    <lineage>
        <taxon>unclassified sequences</taxon>
        <taxon>metagenomes</taxon>
        <taxon>organismal metagenomes</taxon>
    </lineage>
</organism>
<keyword evidence="1" id="KW-1133">Transmembrane helix</keyword>
<feature type="transmembrane region" description="Helical" evidence="1">
    <location>
        <begin position="115"/>
        <end position="141"/>
    </location>
</feature>
<feature type="transmembrane region" description="Helical" evidence="1">
    <location>
        <begin position="191"/>
        <end position="211"/>
    </location>
</feature>
<proteinExistence type="predicted"/>
<protein>
    <recommendedName>
        <fullName evidence="3">Transmembrane protein</fullName>
    </recommendedName>
</protein>
<keyword evidence="1" id="KW-0472">Membrane</keyword>
<dbReference type="Pfam" id="PF19529">
    <property type="entry name" value="DUF6057"/>
    <property type="match status" value="1"/>
</dbReference>
<dbReference type="InterPro" id="IPR045692">
    <property type="entry name" value="DUF6057"/>
</dbReference>
<name>A0A5J4QTW3_9ZZZZ</name>
<accession>A0A5J4QTW3</accession>
<feature type="transmembrane region" description="Helical" evidence="1">
    <location>
        <begin position="7"/>
        <end position="27"/>
    </location>
</feature>
<keyword evidence="1" id="KW-0812">Transmembrane</keyword>
<feature type="transmembrane region" description="Helical" evidence="1">
    <location>
        <begin position="217"/>
        <end position="240"/>
    </location>
</feature>
<evidence type="ECO:0008006" key="3">
    <source>
        <dbReference type="Google" id="ProtNLM"/>
    </source>
</evidence>
<feature type="transmembrane region" description="Helical" evidence="1">
    <location>
        <begin position="74"/>
        <end position="94"/>
    </location>
</feature>
<dbReference type="AlphaFoldDB" id="A0A5J4QTW3"/>